<dbReference type="Pfam" id="PF14111">
    <property type="entry name" value="DUF4283"/>
    <property type="match status" value="1"/>
</dbReference>
<dbReference type="InterPro" id="IPR025558">
    <property type="entry name" value="DUF4283"/>
</dbReference>
<dbReference type="InParanoid" id="A0A7N2LFQ7"/>
<dbReference type="Gramene" id="QL04p045400:mrna">
    <property type="protein sequence ID" value="QL04p045400:mrna"/>
    <property type="gene ID" value="QL04p045400"/>
</dbReference>
<reference evidence="3" key="2">
    <citation type="submission" date="2021-01" db="UniProtKB">
        <authorList>
            <consortium name="EnsemblPlants"/>
        </authorList>
    </citation>
    <scope>IDENTIFICATION</scope>
</reference>
<feature type="compositionally biased region" description="Basic and acidic residues" evidence="1">
    <location>
        <begin position="257"/>
        <end position="266"/>
    </location>
</feature>
<feature type="domain" description="DUF4283" evidence="2">
    <location>
        <begin position="34"/>
        <end position="114"/>
    </location>
</feature>
<proteinExistence type="predicted"/>
<dbReference type="Proteomes" id="UP000594261">
    <property type="component" value="Chromosome 4"/>
</dbReference>
<organism evidence="3 4">
    <name type="scientific">Quercus lobata</name>
    <name type="common">Valley oak</name>
    <dbReference type="NCBI Taxonomy" id="97700"/>
    <lineage>
        <taxon>Eukaryota</taxon>
        <taxon>Viridiplantae</taxon>
        <taxon>Streptophyta</taxon>
        <taxon>Embryophyta</taxon>
        <taxon>Tracheophyta</taxon>
        <taxon>Spermatophyta</taxon>
        <taxon>Magnoliopsida</taxon>
        <taxon>eudicotyledons</taxon>
        <taxon>Gunneridae</taxon>
        <taxon>Pentapetalae</taxon>
        <taxon>rosids</taxon>
        <taxon>fabids</taxon>
        <taxon>Fagales</taxon>
        <taxon>Fagaceae</taxon>
        <taxon>Quercus</taxon>
    </lineage>
</organism>
<name>A0A7N2LFQ7_QUELO</name>
<evidence type="ECO:0000313" key="3">
    <source>
        <dbReference type="EnsemblPlants" id="QL04p045400:mrna"/>
    </source>
</evidence>
<evidence type="ECO:0000259" key="2">
    <source>
        <dbReference type="Pfam" id="PF14111"/>
    </source>
</evidence>
<reference evidence="3 4" key="1">
    <citation type="journal article" date="2016" name="G3 (Bethesda)">
        <title>First Draft Assembly and Annotation of the Genome of a California Endemic Oak Quercus lobata Nee (Fagaceae).</title>
        <authorList>
            <person name="Sork V.L."/>
            <person name="Fitz-Gibbon S.T."/>
            <person name="Puiu D."/>
            <person name="Crepeau M."/>
            <person name="Gugger P.F."/>
            <person name="Sherman R."/>
            <person name="Stevens K."/>
            <person name="Langley C.H."/>
            <person name="Pellegrini M."/>
            <person name="Salzberg S.L."/>
        </authorList>
    </citation>
    <scope>NUCLEOTIDE SEQUENCE [LARGE SCALE GENOMIC DNA]</scope>
    <source>
        <strain evidence="3 4">cv. SW786</strain>
    </source>
</reference>
<feature type="compositionally biased region" description="Basic and acidic residues" evidence="1">
    <location>
        <begin position="180"/>
        <end position="190"/>
    </location>
</feature>
<dbReference type="EMBL" id="LRBV02000004">
    <property type="status" value="NOT_ANNOTATED_CDS"/>
    <property type="molecule type" value="Genomic_DNA"/>
</dbReference>
<dbReference type="AlphaFoldDB" id="A0A7N2LFQ7"/>
<dbReference type="PANTHER" id="PTHR31286">
    <property type="entry name" value="GLYCINE-RICH CELL WALL STRUCTURAL PROTEIN 1.8-LIKE"/>
    <property type="match status" value="1"/>
</dbReference>
<feature type="compositionally biased region" description="Basic and acidic residues" evidence="1">
    <location>
        <begin position="208"/>
        <end position="234"/>
    </location>
</feature>
<dbReference type="EnsemblPlants" id="QL04p045400:mrna">
    <property type="protein sequence ID" value="QL04p045400:mrna"/>
    <property type="gene ID" value="QL04p045400"/>
</dbReference>
<keyword evidence="4" id="KW-1185">Reference proteome</keyword>
<dbReference type="InterPro" id="IPR040256">
    <property type="entry name" value="At4g02000-like"/>
</dbReference>
<sequence>MEQTILDSLQNLQLTKEEEEDIQITNQSRPEILEECALSLFGRLQVNKQQNQRALKSTLRSAWKMGSDLRIIEVCNGILQFKFSSKYQMEWVEKNGPWNFDNNPLLLRRWNKGLTAANMEFIHSPFWVQIWGLPFEHMSEDTGKDIGSKLGRHCTVPIDAQSQELQYGDWLRANGTYKGNNERSKPRNDSSNHSNGTAGMERSQTPTEETRETLMKSSEGGRTDGADHKMEKAENWVAQGDLDKSGNQMDGQMPRWDNSEKAEPDM</sequence>
<evidence type="ECO:0000256" key="1">
    <source>
        <dbReference type="SAM" id="MobiDB-lite"/>
    </source>
</evidence>
<protein>
    <recommendedName>
        <fullName evidence="2">DUF4283 domain-containing protein</fullName>
    </recommendedName>
</protein>
<evidence type="ECO:0000313" key="4">
    <source>
        <dbReference type="Proteomes" id="UP000594261"/>
    </source>
</evidence>
<feature type="compositionally biased region" description="Polar residues" evidence="1">
    <location>
        <begin position="191"/>
        <end position="207"/>
    </location>
</feature>
<dbReference type="PANTHER" id="PTHR31286:SF178">
    <property type="entry name" value="DUF4283 DOMAIN-CONTAINING PROTEIN"/>
    <property type="match status" value="1"/>
</dbReference>
<accession>A0A7N2LFQ7</accession>
<feature type="region of interest" description="Disordered" evidence="1">
    <location>
        <begin position="176"/>
        <end position="266"/>
    </location>
</feature>